<gene>
    <name evidence="2" type="ORF">GCM10023350_04040</name>
</gene>
<dbReference type="Gene3D" id="3.30.70.2390">
    <property type="match status" value="1"/>
</dbReference>
<reference evidence="3" key="1">
    <citation type="journal article" date="2019" name="Int. J. Syst. Evol. Microbiol.">
        <title>The Global Catalogue of Microorganisms (GCM) 10K type strain sequencing project: providing services to taxonomists for standard genome sequencing and annotation.</title>
        <authorList>
            <consortium name="The Broad Institute Genomics Platform"/>
            <consortium name="The Broad Institute Genome Sequencing Center for Infectious Disease"/>
            <person name="Wu L."/>
            <person name="Ma J."/>
        </authorList>
    </citation>
    <scope>NUCLEOTIDE SEQUENCE [LARGE SCALE GENOMIC DNA]</scope>
    <source>
        <strain evidence="3">JCM 18532</strain>
    </source>
</reference>
<feature type="domain" description="LytR/CpsA/Psr regulator C-terminal" evidence="1">
    <location>
        <begin position="57"/>
        <end position="143"/>
    </location>
</feature>
<protein>
    <recommendedName>
        <fullName evidence="1">LytR/CpsA/Psr regulator C-terminal domain-containing protein</fullName>
    </recommendedName>
</protein>
<dbReference type="Proteomes" id="UP001499882">
    <property type="component" value="Unassembled WGS sequence"/>
</dbReference>
<dbReference type="EMBL" id="BAABKN010000004">
    <property type="protein sequence ID" value="GAA4724786.1"/>
    <property type="molecule type" value="Genomic_DNA"/>
</dbReference>
<keyword evidence="3" id="KW-1185">Reference proteome</keyword>
<evidence type="ECO:0000313" key="2">
    <source>
        <dbReference type="EMBL" id="GAA4724786.1"/>
    </source>
</evidence>
<dbReference type="Pfam" id="PF13399">
    <property type="entry name" value="LytR_C"/>
    <property type="match status" value="1"/>
</dbReference>
<comment type="caution">
    <text evidence="2">The sequence shown here is derived from an EMBL/GenBank/DDBJ whole genome shotgun (WGS) entry which is preliminary data.</text>
</comment>
<name>A0ABP8YBG9_9ACTN</name>
<dbReference type="RefSeq" id="WP_345524868.1">
    <property type="nucleotide sequence ID" value="NZ_BAABKN010000004.1"/>
</dbReference>
<accession>A0ABP8YBG9</accession>
<evidence type="ECO:0000259" key="1">
    <source>
        <dbReference type="Pfam" id="PF13399"/>
    </source>
</evidence>
<sequence>MTQAMRTTITLVALGALLMIAAAWGWHATMKPLPAKVDSPICVDTPIAAGSKVYPQQVTVSVYNASQREGLAGRTMQLLKDAGFAAGQAGNAASAKVDDVEIWTPTPESPDVQLLATYFGDDVKVERRDGPGVGVTVIVGDRFRDLSEGQRSFVAEDDAEICSPPVT</sequence>
<organism evidence="2 3">
    <name type="scientific">Nocardioides endophyticus</name>
    <dbReference type="NCBI Taxonomy" id="1353775"/>
    <lineage>
        <taxon>Bacteria</taxon>
        <taxon>Bacillati</taxon>
        <taxon>Actinomycetota</taxon>
        <taxon>Actinomycetes</taxon>
        <taxon>Propionibacteriales</taxon>
        <taxon>Nocardioidaceae</taxon>
        <taxon>Nocardioides</taxon>
    </lineage>
</organism>
<proteinExistence type="predicted"/>
<dbReference type="InterPro" id="IPR027381">
    <property type="entry name" value="LytR/CpsA/Psr_C"/>
</dbReference>
<evidence type="ECO:0000313" key="3">
    <source>
        <dbReference type="Proteomes" id="UP001499882"/>
    </source>
</evidence>